<dbReference type="PANTHER" id="PTHR39324">
    <property type="entry name" value="CALCIUM DODECIN"/>
    <property type="match status" value="1"/>
</dbReference>
<accession>X0TVG9</accession>
<organism evidence="1">
    <name type="scientific">marine sediment metagenome</name>
    <dbReference type="NCBI Taxonomy" id="412755"/>
    <lineage>
        <taxon>unclassified sequences</taxon>
        <taxon>metagenomes</taxon>
        <taxon>ecological metagenomes</taxon>
    </lineage>
</organism>
<dbReference type="PANTHER" id="PTHR39324:SF1">
    <property type="entry name" value="CALCIUM DODECIN"/>
    <property type="match status" value="1"/>
</dbReference>
<dbReference type="EMBL" id="BARS01015503">
    <property type="protein sequence ID" value="GAF91186.1"/>
    <property type="molecule type" value="Genomic_DNA"/>
</dbReference>
<sequence length="66" mass="7430">MTIYKIIDIVGTSEKSFADAAKNAVIEAGKTVRKIRRAEVTKLDVKVENDKPALYRAEMNISFEIE</sequence>
<dbReference type="InterPro" id="IPR009923">
    <property type="entry name" value="Dodecin"/>
</dbReference>
<dbReference type="SUPFAM" id="SSF89807">
    <property type="entry name" value="Dodecin-like"/>
    <property type="match status" value="1"/>
</dbReference>
<dbReference type="Gene3D" id="3.30.1660.10">
    <property type="entry name" value="Flavin-binding protein dodecin"/>
    <property type="match status" value="1"/>
</dbReference>
<evidence type="ECO:0008006" key="2">
    <source>
        <dbReference type="Google" id="ProtNLM"/>
    </source>
</evidence>
<gene>
    <name evidence="1" type="ORF">S01H1_25643</name>
</gene>
<name>X0TVG9_9ZZZZ</name>
<reference evidence="1" key="1">
    <citation type="journal article" date="2014" name="Front. Microbiol.">
        <title>High frequency of phylogenetically diverse reductive dehalogenase-homologous genes in deep subseafloor sedimentary metagenomes.</title>
        <authorList>
            <person name="Kawai M."/>
            <person name="Futagami T."/>
            <person name="Toyoda A."/>
            <person name="Takaki Y."/>
            <person name="Nishi S."/>
            <person name="Hori S."/>
            <person name="Arai W."/>
            <person name="Tsubouchi T."/>
            <person name="Morono Y."/>
            <person name="Uchiyama I."/>
            <person name="Ito T."/>
            <person name="Fujiyama A."/>
            <person name="Inagaki F."/>
            <person name="Takami H."/>
        </authorList>
    </citation>
    <scope>NUCLEOTIDE SEQUENCE</scope>
    <source>
        <strain evidence="1">Expedition CK06-06</strain>
    </source>
</reference>
<proteinExistence type="predicted"/>
<comment type="caution">
    <text evidence="1">The sequence shown here is derived from an EMBL/GenBank/DDBJ whole genome shotgun (WGS) entry which is preliminary data.</text>
</comment>
<dbReference type="AlphaFoldDB" id="X0TVG9"/>
<dbReference type="Pfam" id="PF07311">
    <property type="entry name" value="Dodecin"/>
    <property type="match status" value="1"/>
</dbReference>
<protein>
    <recommendedName>
        <fullName evidence="2">Dodecin</fullName>
    </recommendedName>
</protein>
<dbReference type="InterPro" id="IPR036694">
    <property type="entry name" value="Dodecin-like_sf"/>
</dbReference>
<dbReference type="InterPro" id="IPR025543">
    <property type="entry name" value="Dodecin-like"/>
</dbReference>
<evidence type="ECO:0000313" key="1">
    <source>
        <dbReference type="EMBL" id="GAF91186.1"/>
    </source>
</evidence>